<dbReference type="InterPro" id="IPR015946">
    <property type="entry name" value="KH_dom-like_a/b"/>
</dbReference>
<dbReference type="RefSeq" id="WP_341695998.1">
    <property type="nucleotide sequence ID" value="NZ_JBBYHR010000002.1"/>
</dbReference>
<dbReference type="GO" id="GO:0004601">
    <property type="term" value="F:peroxidase activity"/>
    <property type="evidence" value="ECO:0007669"/>
    <property type="project" value="UniProtKB-KW"/>
</dbReference>
<dbReference type="EC" id="1.11.1.-" evidence="1"/>
<dbReference type="InterPro" id="IPR052924">
    <property type="entry name" value="OsmC/Ohr_hydroprdx_reductase"/>
</dbReference>
<dbReference type="Proteomes" id="UP001464555">
    <property type="component" value="Unassembled WGS sequence"/>
</dbReference>
<protein>
    <submittedName>
        <fullName evidence="1">OsmC family protein</fullName>
        <ecNumber evidence="1">1.11.1.-</ecNumber>
    </submittedName>
</protein>
<organism evidence="1 2">
    <name type="scientific">Flavobacterium arundinis</name>
    <dbReference type="NCBI Taxonomy" id="3139143"/>
    <lineage>
        <taxon>Bacteria</taxon>
        <taxon>Pseudomonadati</taxon>
        <taxon>Bacteroidota</taxon>
        <taxon>Flavobacteriia</taxon>
        <taxon>Flavobacteriales</taxon>
        <taxon>Flavobacteriaceae</taxon>
        <taxon>Flavobacterium</taxon>
    </lineage>
</organism>
<gene>
    <name evidence="1" type="ORF">AAEO56_05385</name>
</gene>
<dbReference type="Pfam" id="PF02566">
    <property type="entry name" value="OsmC"/>
    <property type="match status" value="1"/>
</dbReference>
<dbReference type="InterPro" id="IPR003718">
    <property type="entry name" value="OsmC/Ohr_fam"/>
</dbReference>
<accession>A0ABU9HUV7</accession>
<keyword evidence="1" id="KW-0575">Peroxidase</keyword>
<dbReference type="InterPro" id="IPR036102">
    <property type="entry name" value="OsmC/Ohrsf"/>
</dbReference>
<reference evidence="1 2" key="1">
    <citation type="submission" date="2024-04" db="EMBL/GenBank/DDBJ databases">
        <title>Flavobacterium sp. DGU11 16S ribosomal RNA gene Genome sequencing and assembly.</title>
        <authorList>
            <person name="Park S."/>
        </authorList>
    </citation>
    <scope>NUCLEOTIDE SEQUENCE [LARGE SCALE GENOMIC DNA]</scope>
    <source>
        <strain evidence="1 2">DGU11</strain>
    </source>
</reference>
<keyword evidence="1" id="KW-0560">Oxidoreductase</keyword>
<dbReference type="PANTHER" id="PTHR35368:SF1">
    <property type="entry name" value="HYDROPEROXIDE REDUCTASE"/>
    <property type="match status" value="1"/>
</dbReference>
<sequence length="148" mass="16536">MKNQINVLGYTGNNSQFVVKTLNANLRFNQNEKYPELEGPNPYEYILAGFAGCINALGQEVAAEQGITLRSLQIEITGSMETPDAGSRKVRPGFKNIEITLKPATTAPLGALQAWMKEVQFRSPVYDTLVNNTPVHLSLYKEYTYNYN</sequence>
<keyword evidence="2" id="KW-1185">Reference proteome</keyword>
<dbReference type="EMBL" id="JBBYHR010000002">
    <property type="protein sequence ID" value="MEL1243685.1"/>
    <property type="molecule type" value="Genomic_DNA"/>
</dbReference>
<dbReference type="Gene3D" id="3.30.300.20">
    <property type="match status" value="1"/>
</dbReference>
<comment type="caution">
    <text evidence="1">The sequence shown here is derived from an EMBL/GenBank/DDBJ whole genome shotgun (WGS) entry which is preliminary data.</text>
</comment>
<evidence type="ECO:0000313" key="2">
    <source>
        <dbReference type="Proteomes" id="UP001464555"/>
    </source>
</evidence>
<evidence type="ECO:0000313" key="1">
    <source>
        <dbReference type="EMBL" id="MEL1243685.1"/>
    </source>
</evidence>
<dbReference type="SUPFAM" id="SSF82784">
    <property type="entry name" value="OsmC-like"/>
    <property type="match status" value="1"/>
</dbReference>
<dbReference type="PANTHER" id="PTHR35368">
    <property type="entry name" value="HYDROPEROXIDE REDUCTASE"/>
    <property type="match status" value="1"/>
</dbReference>
<name>A0ABU9HUV7_9FLAO</name>
<proteinExistence type="predicted"/>